<dbReference type="PANTHER" id="PTHR44395:SF1">
    <property type="entry name" value="PROTEIN O-MANNOSYL-TRANSFERASE TMTC3"/>
    <property type="match status" value="1"/>
</dbReference>
<gene>
    <name evidence="2" type="ORF">F8A88_01350</name>
</gene>
<keyword evidence="1" id="KW-0802">TPR repeat</keyword>
<dbReference type="RefSeq" id="WP_151149136.1">
    <property type="nucleotide sequence ID" value="NZ_WAIE01000001.1"/>
</dbReference>
<name>A0A6N6N4D8_9BACT</name>
<dbReference type="Gene3D" id="1.25.40.10">
    <property type="entry name" value="Tetratricopeptide repeat domain"/>
    <property type="match status" value="2"/>
</dbReference>
<feature type="repeat" description="TPR" evidence="1">
    <location>
        <begin position="199"/>
        <end position="232"/>
    </location>
</feature>
<dbReference type="PROSITE" id="PS50005">
    <property type="entry name" value="TPR"/>
    <property type="match status" value="2"/>
</dbReference>
<keyword evidence="3" id="KW-1185">Reference proteome</keyword>
<evidence type="ECO:0000256" key="1">
    <source>
        <dbReference type="PROSITE-ProRule" id="PRU00339"/>
    </source>
</evidence>
<dbReference type="GO" id="GO:0035269">
    <property type="term" value="P:protein O-linked glycosylation via mannose"/>
    <property type="evidence" value="ECO:0007669"/>
    <property type="project" value="TreeGrafter"/>
</dbReference>
<organism evidence="2 3">
    <name type="scientific">Pseudodesulfovibrio senegalensis</name>
    <dbReference type="NCBI Taxonomy" id="1721087"/>
    <lineage>
        <taxon>Bacteria</taxon>
        <taxon>Pseudomonadati</taxon>
        <taxon>Thermodesulfobacteriota</taxon>
        <taxon>Desulfovibrionia</taxon>
        <taxon>Desulfovibrionales</taxon>
        <taxon>Desulfovibrionaceae</taxon>
    </lineage>
</organism>
<dbReference type="AlphaFoldDB" id="A0A6N6N4D8"/>
<feature type="repeat" description="TPR" evidence="1">
    <location>
        <begin position="127"/>
        <end position="160"/>
    </location>
</feature>
<evidence type="ECO:0000313" key="2">
    <source>
        <dbReference type="EMBL" id="KAB1442946.1"/>
    </source>
</evidence>
<dbReference type="GO" id="GO:0000030">
    <property type="term" value="F:mannosyltransferase activity"/>
    <property type="evidence" value="ECO:0007669"/>
    <property type="project" value="TreeGrafter"/>
</dbReference>
<dbReference type="InterPro" id="IPR011990">
    <property type="entry name" value="TPR-like_helical_dom_sf"/>
</dbReference>
<dbReference type="PANTHER" id="PTHR44395">
    <property type="match status" value="1"/>
</dbReference>
<dbReference type="EMBL" id="WAIE01000001">
    <property type="protein sequence ID" value="KAB1442946.1"/>
    <property type="molecule type" value="Genomic_DNA"/>
</dbReference>
<dbReference type="Proteomes" id="UP000438699">
    <property type="component" value="Unassembled WGS sequence"/>
</dbReference>
<dbReference type="SMART" id="SM00028">
    <property type="entry name" value="TPR"/>
    <property type="match status" value="3"/>
</dbReference>
<dbReference type="SUPFAM" id="SSF48452">
    <property type="entry name" value="TPR-like"/>
    <property type="match status" value="1"/>
</dbReference>
<reference evidence="2 3" key="1">
    <citation type="journal article" date="2017" name="Int. J. Syst. Evol. Microbiol.">
        <title>Desulfovibrio senegalensis sp. nov., a mesophilic sulfate reducer isolated from marine sediment.</title>
        <authorList>
            <person name="Thioye A."/>
            <person name="Gam Z.B.A."/>
            <person name="Mbengue M."/>
            <person name="Cayol J.L."/>
            <person name="Joseph-Bartoli M."/>
            <person name="Toure-Kane C."/>
            <person name="Labat M."/>
        </authorList>
    </citation>
    <scope>NUCLEOTIDE SEQUENCE [LARGE SCALE GENOMIC DNA]</scope>
    <source>
        <strain evidence="2 3">DSM 101509</strain>
    </source>
</reference>
<accession>A0A6N6N4D8</accession>
<dbReference type="OrthoDB" id="5469953at2"/>
<comment type="caution">
    <text evidence="2">The sequence shown here is derived from an EMBL/GenBank/DDBJ whole genome shotgun (WGS) entry which is preliminary data.</text>
</comment>
<dbReference type="InterPro" id="IPR019734">
    <property type="entry name" value="TPR_rpt"/>
</dbReference>
<sequence length="248" mass="28468">MTLNDTDAEKDIEGVFAIEKTMKIGTGTTARRVKQQVHFYAKQQPGGLVRIQPLNADNVPFGPTEDISKDRLLSEYLPVPKRYKQVMAKLREIQKAVARGDKFRKRGETFTAEYEYNKALSLDEQNVRANFGVGICYMARGEEEKAREVFERVLGIDAAFGNEHKHLFNEYGMRLRKAGMIAESVDFYNRALELTTDDENLYYNLARAELERKDMDAVKKALARCLRLNPEHAEARKVLAFLKKKKLI</sequence>
<evidence type="ECO:0000313" key="3">
    <source>
        <dbReference type="Proteomes" id="UP000438699"/>
    </source>
</evidence>
<dbReference type="Pfam" id="PF13181">
    <property type="entry name" value="TPR_8"/>
    <property type="match status" value="2"/>
</dbReference>
<protein>
    <submittedName>
        <fullName evidence="2">Uncharacterized protein</fullName>
    </submittedName>
</protein>
<proteinExistence type="predicted"/>